<dbReference type="Proteomes" id="UP000315400">
    <property type="component" value="Unassembled WGS sequence"/>
</dbReference>
<dbReference type="InterPro" id="IPR027417">
    <property type="entry name" value="P-loop_NTPase"/>
</dbReference>
<name>A0A540V792_9GAMM</name>
<evidence type="ECO:0000313" key="1">
    <source>
        <dbReference type="EMBL" id="TQE92612.1"/>
    </source>
</evidence>
<dbReference type="EMBL" id="VIFK01000629">
    <property type="protein sequence ID" value="TQE92612.1"/>
    <property type="molecule type" value="Genomic_DNA"/>
</dbReference>
<sequence>MVNTKPEPIRWYVRNTIQLGRGILLTGIGGSSKTRLMYQLGIGGIVGRVPWDWKIETTGRALLVLTEDTAEDVHRTLYACCEALDLSAEERRAVGEGIIPYPLAGQDVRLLTGIDHHGIGKSQHFHDLVDYINRLGDVAFVGLDPALSLTDGEEMEQSDQRQLGKMADDLAVLTGATVCLVSHATKASNNADELGSHNSRGGGAITDAVRGEFAMRTMTAKEASKANIDDIEERKRHKQLVATKGNHIPPSAFVPVWLRAGEGGVLYQASIDMDDARGEQLTDREIRALEILETMYATQSPRLGDWRQRCADSGVISGRTDEAMRKAMNRVLARLRKQGLVRKGMGHGIWLPASEETEK</sequence>
<proteinExistence type="predicted"/>
<gene>
    <name evidence="1" type="ORF">FKY71_19650</name>
</gene>
<accession>A0A540V792</accession>
<organism evidence="1 2">
    <name type="scientific">Spiribacter salinus</name>
    <dbReference type="NCBI Taxonomy" id="1335746"/>
    <lineage>
        <taxon>Bacteria</taxon>
        <taxon>Pseudomonadati</taxon>
        <taxon>Pseudomonadota</taxon>
        <taxon>Gammaproteobacteria</taxon>
        <taxon>Chromatiales</taxon>
        <taxon>Ectothiorhodospiraceae</taxon>
        <taxon>Spiribacter</taxon>
    </lineage>
</organism>
<evidence type="ECO:0000313" key="2">
    <source>
        <dbReference type="Proteomes" id="UP000315400"/>
    </source>
</evidence>
<dbReference type="SUPFAM" id="SSF52540">
    <property type="entry name" value="P-loop containing nucleoside triphosphate hydrolases"/>
    <property type="match status" value="1"/>
</dbReference>
<comment type="caution">
    <text evidence="1">The sequence shown here is derived from an EMBL/GenBank/DDBJ whole genome shotgun (WGS) entry which is preliminary data.</text>
</comment>
<dbReference type="Gene3D" id="3.40.50.300">
    <property type="entry name" value="P-loop containing nucleotide triphosphate hydrolases"/>
    <property type="match status" value="1"/>
</dbReference>
<dbReference type="Pfam" id="PF13481">
    <property type="entry name" value="AAA_25"/>
    <property type="match status" value="1"/>
</dbReference>
<reference evidence="1 2" key="1">
    <citation type="submission" date="2019-06" db="EMBL/GenBank/DDBJ databases">
        <title>Metagenome assembled Genome of Spiribacter salinus SL48-SHIP from the microbial mat of Salt Lake 48 (Novosibirsk region, Russia).</title>
        <authorList>
            <person name="Shipova A."/>
            <person name="Rozanov A.S."/>
            <person name="Bryanskaya A.V."/>
            <person name="Peltek S.E."/>
        </authorList>
    </citation>
    <scope>NUCLEOTIDE SEQUENCE [LARGE SCALE GENOMIC DNA]</scope>
    <source>
        <strain evidence="1">SL48-SHIP-2</strain>
    </source>
</reference>
<protein>
    <submittedName>
        <fullName evidence="1">AAA family ATPase</fullName>
    </submittedName>
</protein>
<dbReference type="AlphaFoldDB" id="A0A540V792"/>